<proteinExistence type="predicted"/>
<dbReference type="EMBL" id="JAKWBI020000117">
    <property type="protein sequence ID" value="KAJ2902275.1"/>
    <property type="molecule type" value="Genomic_DNA"/>
</dbReference>
<accession>A0AAD5RSG0</accession>
<organism evidence="1 2">
    <name type="scientific">Zalerion maritima</name>
    <dbReference type="NCBI Taxonomy" id="339359"/>
    <lineage>
        <taxon>Eukaryota</taxon>
        <taxon>Fungi</taxon>
        <taxon>Dikarya</taxon>
        <taxon>Ascomycota</taxon>
        <taxon>Pezizomycotina</taxon>
        <taxon>Sordariomycetes</taxon>
        <taxon>Lulworthiomycetidae</taxon>
        <taxon>Lulworthiales</taxon>
        <taxon>Lulworthiaceae</taxon>
        <taxon>Zalerion</taxon>
    </lineage>
</organism>
<keyword evidence="2" id="KW-1185">Reference proteome</keyword>
<name>A0AAD5RSG0_9PEZI</name>
<sequence length="301" mass="33306">MHHSRLGMELKVFETKLGDRSRVFISQHLPGQTEYPVLGGKSTGLPLSRETPGPAVNVDGESGRIVSLTGRVYLSILEKKNLLTDKCPLHVWQISPFSVDVVFESQPPRIFTLHFPIPVDKSSATIGIARTSGCVEIVTPIANPLTVDLLYHAMFPTLVADDKSYPPVALKIIHVHLDSLPMIDLSEDRKGTNGEREIAWLNTLCSFQFSSKERKIRKTSAKTKEGLSQSVRVYFKDTLLTLFMLASGLQGGQAGVFTFDSPDKVTHVLLFARFIRLDGPAGSAILEASVFPVDTTRWEEF</sequence>
<reference evidence="1" key="1">
    <citation type="submission" date="2022-07" db="EMBL/GenBank/DDBJ databases">
        <title>Draft genome sequence of Zalerion maritima ATCC 34329, a (micro)plastics degrading marine fungus.</title>
        <authorList>
            <person name="Paco A."/>
            <person name="Goncalves M.F.M."/>
            <person name="Rocha-Santos T.A.P."/>
            <person name="Alves A."/>
        </authorList>
    </citation>
    <scope>NUCLEOTIDE SEQUENCE</scope>
    <source>
        <strain evidence="1">ATCC 34329</strain>
    </source>
</reference>
<evidence type="ECO:0000313" key="1">
    <source>
        <dbReference type="EMBL" id="KAJ2902275.1"/>
    </source>
</evidence>
<dbReference type="AlphaFoldDB" id="A0AAD5RSG0"/>
<dbReference type="Proteomes" id="UP001201980">
    <property type="component" value="Unassembled WGS sequence"/>
</dbReference>
<gene>
    <name evidence="1" type="ORF">MKZ38_000741</name>
</gene>
<evidence type="ECO:0000313" key="2">
    <source>
        <dbReference type="Proteomes" id="UP001201980"/>
    </source>
</evidence>
<protein>
    <submittedName>
        <fullName evidence="1">MYND finger family protein</fullName>
    </submittedName>
</protein>
<comment type="caution">
    <text evidence="1">The sequence shown here is derived from an EMBL/GenBank/DDBJ whole genome shotgun (WGS) entry which is preliminary data.</text>
</comment>